<proteinExistence type="inferred from homology"/>
<dbReference type="GO" id="GO:0004662">
    <property type="term" value="F:CAAX-protein geranylgeranyltransferase activity"/>
    <property type="evidence" value="ECO:0007669"/>
    <property type="project" value="UniProtKB-EC"/>
</dbReference>
<evidence type="ECO:0000256" key="13">
    <source>
        <dbReference type="SAM" id="MobiDB-lite"/>
    </source>
</evidence>
<dbReference type="Proteomes" id="UP001163823">
    <property type="component" value="Chromosome 3"/>
</dbReference>
<keyword evidence="16" id="KW-1185">Reference proteome</keyword>
<evidence type="ECO:0000256" key="8">
    <source>
        <dbReference type="ARBA" id="ARBA00022723"/>
    </source>
</evidence>
<accession>A0AAD7Q6L3</accession>
<dbReference type="Gene3D" id="1.50.10.20">
    <property type="match status" value="1"/>
</dbReference>
<evidence type="ECO:0000256" key="6">
    <source>
        <dbReference type="ARBA" id="ARBA00022602"/>
    </source>
</evidence>
<evidence type="ECO:0000256" key="7">
    <source>
        <dbReference type="ARBA" id="ARBA00022679"/>
    </source>
</evidence>
<comment type="cofactor">
    <cofactor evidence="2">
        <name>Zn(2+)</name>
        <dbReference type="ChEBI" id="CHEBI:29105"/>
    </cofactor>
</comment>
<dbReference type="AlphaFoldDB" id="A0AAD7Q6L3"/>
<sequence length="361" mass="40180">MEFMKDPVEPEPSLSFSSSSENFDRDRHVRFLQMMYQLLPSVYQSEEINRLTLAYFIISGLDILGALDRVDKDAVVGWVLSLQVHPGNKADLNNGQFYGFHGSRTSQFPPDHNGVLIHNNSHLASTYSALAILKIVGYKMCNIDSESILKSMRNLQQPDGSFMPIHTGAEMDLRFIYCAAAICSMLENWIGMDKEKAKEYILRCQSYDGGFGLTPGSESHGGATYCAVASLRLMGFIEDDILSIGAPSSIIDVPLLLDWIMQRQGKDGGIQGRPNKASDTCYAFWIGAVLRILGGYNFLDKKALCVFLLTCQYEYGGFSKFPGQFPDLYHSYYGFTAFSLLEERGLHPLCVELGITDLAAT</sequence>
<comment type="similarity">
    <text evidence="3">Belongs to the protein prenyltransferase subunit beta family.</text>
</comment>
<keyword evidence="9" id="KW-0677">Repeat</keyword>
<evidence type="ECO:0000256" key="1">
    <source>
        <dbReference type="ARBA" id="ARBA00001946"/>
    </source>
</evidence>
<dbReference type="InterPro" id="IPR045089">
    <property type="entry name" value="PGGT1B-like"/>
</dbReference>
<dbReference type="FunFam" id="1.50.10.20:FF:000021">
    <property type="entry name" value="Geranylgeranyl transferase type-1 subunit beta"/>
    <property type="match status" value="1"/>
</dbReference>
<dbReference type="InterPro" id="IPR008930">
    <property type="entry name" value="Terpenoid_cyclase/PrenylTrfase"/>
</dbReference>
<name>A0AAD7Q6L3_QUISA</name>
<evidence type="ECO:0000313" key="15">
    <source>
        <dbReference type="EMBL" id="KAJ7975821.1"/>
    </source>
</evidence>
<feature type="region of interest" description="Disordered" evidence="13">
    <location>
        <begin position="1"/>
        <end position="21"/>
    </location>
</feature>
<protein>
    <recommendedName>
        <fullName evidence="5">Geranylgeranyl transferase type-1 subunit beta</fullName>
        <ecNumber evidence="4">2.5.1.59</ecNumber>
    </recommendedName>
    <alternativeName>
        <fullName evidence="12">Geranylgeranyl transferase type I subunit beta</fullName>
    </alternativeName>
</protein>
<keyword evidence="8" id="KW-0479">Metal-binding</keyword>
<evidence type="ECO:0000256" key="10">
    <source>
        <dbReference type="ARBA" id="ARBA00022833"/>
    </source>
</evidence>
<dbReference type="PANTHER" id="PTHR11774">
    <property type="entry name" value="GERANYLGERANYL TRANSFERASE TYPE BETA SUBUNIT"/>
    <property type="match status" value="1"/>
</dbReference>
<comment type="caution">
    <text evidence="15">The sequence shown here is derived from an EMBL/GenBank/DDBJ whole genome shotgun (WGS) entry which is preliminary data.</text>
</comment>
<dbReference type="Pfam" id="PF00432">
    <property type="entry name" value="Prenyltrans"/>
    <property type="match status" value="1"/>
</dbReference>
<evidence type="ECO:0000313" key="16">
    <source>
        <dbReference type="Proteomes" id="UP001163823"/>
    </source>
</evidence>
<organism evidence="15 16">
    <name type="scientific">Quillaja saponaria</name>
    <name type="common">Soap bark tree</name>
    <dbReference type="NCBI Taxonomy" id="32244"/>
    <lineage>
        <taxon>Eukaryota</taxon>
        <taxon>Viridiplantae</taxon>
        <taxon>Streptophyta</taxon>
        <taxon>Embryophyta</taxon>
        <taxon>Tracheophyta</taxon>
        <taxon>Spermatophyta</taxon>
        <taxon>Magnoliopsida</taxon>
        <taxon>eudicotyledons</taxon>
        <taxon>Gunneridae</taxon>
        <taxon>Pentapetalae</taxon>
        <taxon>rosids</taxon>
        <taxon>fabids</taxon>
        <taxon>Fabales</taxon>
        <taxon>Quillajaceae</taxon>
        <taxon>Quillaja</taxon>
    </lineage>
</organism>
<keyword evidence="6" id="KW-0637">Prenyltransferase</keyword>
<keyword evidence="7 15" id="KW-0808">Transferase</keyword>
<feature type="compositionally biased region" description="Low complexity" evidence="13">
    <location>
        <begin position="11"/>
        <end position="21"/>
    </location>
</feature>
<dbReference type="GO" id="GO:0005953">
    <property type="term" value="C:CAAX-protein geranylgeranyltransferase complex"/>
    <property type="evidence" value="ECO:0007669"/>
    <property type="project" value="InterPro"/>
</dbReference>
<dbReference type="InterPro" id="IPR041960">
    <property type="entry name" value="GGTase_I_beta"/>
</dbReference>
<dbReference type="CDD" id="cd02895">
    <property type="entry name" value="GGTase-I"/>
    <property type="match status" value="1"/>
</dbReference>
<comment type="cofactor">
    <cofactor evidence="1">
        <name>Mg(2+)</name>
        <dbReference type="ChEBI" id="CHEBI:18420"/>
    </cofactor>
</comment>
<evidence type="ECO:0000256" key="11">
    <source>
        <dbReference type="ARBA" id="ARBA00022842"/>
    </source>
</evidence>
<dbReference type="InterPro" id="IPR001330">
    <property type="entry name" value="Prenyltrans"/>
</dbReference>
<keyword evidence="11" id="KW-0460">Magnesium</keyword>
<reference evidence="15" key="1">
    <citation type="journal article" date="2023" name="Science">
        <title>Elucidation of the pathway for biosynthesis of saponin adjuvants from the soapbark tree.</title>
        <authorList>
            <person name="Reed J."/>
            <person name="Orme A."/>
            <person name="El-Demerdash A."/>
            <person name="Owen C."/>
            <person name="Martin L.B.B."/>
            <person name="Misra R.C."/>
            <person name="Kikuchi S."/>
            <person name="Rejzek M."/>
            <person name="Martin A.C."/>
            <person name="Harkess A."/>
            <person name="Leebens-Mack J."/>
            <person name="Louveau T."/>
            <person name="Stephenson M.J."/>
            <person name="Osbourn A."/>
        </authorList>
    </citation>
    <scope>NUCLEOTIDE SEQUENCE</scope>
    <source>
        <strain evidence="15">S10</strain>
    </source>
</reference>
<dbReference type="EMBL" id="JARAOO010000003">
    <property type="protein sequence ID" value="KAJ7975821.1"/>
    <property type="molecule type" value="Genomic_DNA"/>
</dbReference>
<dbReference type="PANTHER" id="PTHR11774:SF4">
    <property type="entry name" value="GERANYLGERANYL TRANSFERASE TYPE-1 SUBUNIT BETA"/>
    <property type="match status" value="1"/>
</dbReference>
<feature type="domain" description="Prenyltransferase alpha-alpha toroid" evidence="14">
    <location>
        <begin position="23"/>
        <end position="350"/>
    </location>
</feature>
<gene>
    <name evidence="15" type="ORF">O6P43_005684</name>
</gene>
<evidence type="ECO:0000259" key="14">
    <source>
        <dbReference type="Pfam" id="PF00432"/>
    </source>
</evidence>
<evidence type="ECO:0000256" key="5">
    <source>
        <dbReference type="ARBA" id="ARBA00020603"/>
    </source>
</evidence>
<dbReference type="KEGG" id="qsa:O6P43_005684"/>
<evidence type="ECO:0000256" key="2">
    <source>
        <dbReference type="ARBA" id="ARBA00001947"/>
    </source>
</evidence>
<dbReference type="EC" id="2.5.1.59" evidence="4"/>
<evidence type="ECO:0000256" key="9">
    <source>
        <dbReference type="ARBA" id="ARBA00022737"/>
    </source>
</evidence>
<keyword evidence="10" id="KW-0862">Zinc</keyword>
<evidence type="ECO:0000256" key="4">
    <source>
        <dbReference type="ARBA" id="ARBA00012700"/>
    </source>
</evidence>
<evidence type="ECO:0000256" key="3">
    <source>
        <dbReference type="ARBA" id="ARBA00010497"/>
    </source>
</evidence>
<dbReference type="SUPFAM" id="SSF48239">
    <property type="entry name" value="Terpenoid cyclases/Protein prenyltransferases"/>
    <property type="match status" value="1"/>
</dbReference>
<dbReference type="GO" id="GO:0046872">
    <property type="term" value="F:metal ion binding"/>
    <property type="evidence" value="ECO:0007669"/>
    <property type="project" value="UniProtKB-KW"/>
</dbReference>
<evidence type="ECO:0000256" key="12">
    <source>
        <dbReference type="ARBA" id="ARBA00031713"/>
    </source>
</evidence>